<dbReference type="VEuPathDB" id="FungiDB:SPBR_08032"/>
<feature type="region of interest" description="Disordered" evidence="1">
    <location>
        <begin position="1"/>
        <end position="47"/>
    </location>
</feature>
<feature type="compositionally biased region" description="Polar residues" evidence="1">
    <location>
        <begin position="36"/>
        <end position="46"/>
    </location>
</feature>
<proteinExistence type="predicted"/>
<accession>A0A0C2EQB5</accession>
<reference evidence="2 3" key="1">
    <citation type="journal article" date="2014" name="BMC Genomics">
        <title>Comparative genomics of the major fungal agents of human and animal Sporotrichosis: Sporothrix schenckii and Sporothrix brasiliensis.</title>
        <authorList>
            <person name="Teixeira M.M."/>
            <person name="de Almeida L.G."/>
            <person name="Kubitschek-Barreira P."/>
            <person name="Alves F.L."/>
            <person name="Kioshima E.S."/>
            <person name="Abadio A.K."/>
            <person name="Fernandes L."/>
            <person name="Derengowski L.S."/>
            <person name="Ferreira K.S."/>
            <person name="Souza R.C."/>
            <person name="Ruiz J.C."/>
            <person name="de Andrade N.C."/>
            <person name="Paes H.C."/>
            <person name="Nicola A.M."/>
            <person name="Albuquerque P."/>
            <person name="Gerber A.L."/>
            <person name="Martins V.P."/>
            <person name="Peconick L.D."/>
            <person name="Neto A.V."/>
            <person name="Chaucanez C.B."/>
            <person name="Silva P.A."/>
            <person name="Cunha O.L."/>
            <person name="de Oliveira F.F."/>
            <person name="dos Santos T.C."/>
            <person name="Barros A.L."/>
            <person name="Soares M.A."/>
            <person name="de Oliveira L.M."/>
            <person name="Marini M.M."/>
            <person name="Villalobos-Duno H."/>
            <person name="Cunha M.M."/>
            <person name="de Hoog S."/>
            <person name="da Silveira J.F."/>
            <person name="Henrissat B."/>
            <person name="Nino-Vega G.A."/>
            <person name="Cisalpino P.S."/>
            <person name="Mora-Montes H.M."/>
            <person name="Almeida S.R."/>
            <person name="Stajich J.E."/>
            <person name="Lopes-Bezerra L.M."/>
            <person name="Vasconcelos A.T."/>
            <person name="Felipe M.S."/>
        </authorList>
    </citation>
    <scope>NUCLEOTIDE SEQUENCE [LARGE SCALE GENOMIC DNA]</scope>
    <source>
        <strain evidence="2 3">5110</strain>
    </source>
</reference>
<comment type="caution">
    <text evidence="2">The sequence shown here is derived from an EMBL/GenBank/DDBJ whole genome shotgun (WGS) entry which is preliminary data.</text>
</comment>
<dbReference type="EMBL" id="AWTV01000009">
    <property type="protein sequence ID" value="KIH88529.1"/>
    <property type="molecule type" value="Genomic_DNA"/>
</dbReference>
<feature type="compositionally biased region" description="Basic and acidic residues" evidence="1">
    <location>
        <begin position="19"/>
        <end position="30"/>
    </location>
</feature>
<dbReference type="AlphaFoldDB" id="A0A0C2EQB5"/>
<keyword evidence="3" id="KW-1185">Reference proteome</keyword>
<evidence type="ECO:0000313" key="3">
    <source>
        <dbReference type="Proteomes" id="UP000031575"/>
    </source>
</evidence>
<dbReference type="RefSeq" id="XP_040616539.1">
    <property type="nucleotide sequence ID" value="XM_040766282.1"/>
</dbReference>
<dbReference type="GeneID" id="63681203"/>
<organism evidence="2 3">
    <name type="scientific">Sporothrix brasiliensis 5110</name>
    <dbReference type="NCBI Taxonomy" id="1398154"/>
    <lineage>
        <taxon>Eukaryota</taxon>
        <taxon>Fungi</taxon>
        <taxon>Dikarya</taxon>
        <taxon>Ascomycota</taxon>
        <taxon>Pezizomycotina</taxon>
        <taxon>Sordariomycetes</taxon>
        <taxon>Sordariomycetidae</taxon>
        <taxon>Ophiostomatales</taxon>
        <taxon>Ophiostomataceae</taxon>
        <taxon>Sporothrix</taxon>
    </lineage>
</organism>
<protein>
    <submittedName>
        <fullName evidence="2">Uncharacterized protein</fullName>
    </submittedName>
</protein>
<name>A0A0C2EQB5_9PEZI</name>
<evidence type="ECO:0000313" key="2">
    <source>
        <dbReference type="EMBL" id="KIH88529.1"/>
    </source>
</evidence>
<dbReference type="HOGENOM" id="CLU_2723856_0_0_1"/>
<gene>
    <name evidence="2" type="ORF">SPBR_08032</name>
</gene>
<evidence type="ECO:0000256" key="1">
    <source>
        <dbReference type="SAM" id="MobiDB-lite"/>
    </source>
</evidence>
<sequence length="72" mass="7386">MFGQPHGSGQPPPLPPDDGDGRGGDLDNRNIHRSIPINNDPGTVTDSIEAVDTDDASIAATKLAHMAAPTAT</sequence>
<dbReference type="Proteomes" id="UP000031575">
    <property type="component" value="Unassembled WGS sequence"/>
</dbReference>